<protein>
    <submittedName>
        <fullName evidence="7">Peptidoglycan DD-metalloendopeptidase family protein</fullName>
    </submittedName>
</protein>
<dbReference type="Gene3D" id="2.70.70.10">
    <property type="entry name" value="Glucose Permease (Domain IIA)"/>
    <property type="match status" value="1"/>
</dbReference>
<dbReference type="SUPFAM" id="SSF51261">
    <property type="entry name" value="Duplicated hybrid motif"/>
    <property type="match status" value="1"/>
</dbReference>
<keyword evidence="2" id="KW-0645">Protease</keyword>
<feature type="region of interest" description="Disordered" evidence="5">
    <location>
        <begin position="46"/>
        <end position="84"/>
    </location>
</feature>
<dbReference type="CDD" id="cd13399">
    <property type="entry name" value="Slt35-like"/>
    <property type="match status" value="1"/>
</dbReference>
<keyword evidence="8" id="KW-1185">Reference proteome</keyword>
<dbReference type="InterPro" id="IPR008258">
    <property type="entry name" value="Transglycosylase_SLT_dom_1"/>
</dbReference>
<comment type="similarity">
    <text evidence="1">Belongs to the peptidase C40 family.</text>
</comment>
<dbReference type="InterPro" id="IPR051794">
    <property type="entry name" value="PG_Endopeptidase_C40"/>
</dbReference>
<accession>A0AB38RN37</accession>
<dbReference type="PROSITE" id="PS51257">
    <property type="entry name" value="PROKAR_LIPOPROTEIN"/>
    <property type="match status" value="1"/>
</dbReference>
<dbReference type="PANTHER" id="PTHR47359:SF3">
    <property type="entry name" value="NLP_P60 DOMAIN-CONTAINING PROTEIN-RELATED"/>
    <property type="match status" value="1"/>
</dbReference>
<geneLocation type="plasmid" evidence="7 8">
    <name>pdjl-6-4</name>
</geneLocation>
<dbReference type="RefSeq" id="WP_064075245.1">
    <property type="nucleotide sequence ID" value="NZ_CP096567.1"/>
</dbReference>
<reference evidence="8" key="1">
    <citation type="journal article" date="2022" name="Environ. Microbiol.">
        <title>Functional analysis, diversity, and distribution of carbendazim hydrolases MheI and CbmA, responsible for the initial step in carbendazim degradation.</title>
        <authorList>
            <person name="Zhang M."/>
            <person name="Bai X."/>
            <person name="Li Q."/>
            <person name="Zhang L."/>
            <person name="Zhu Q."/>
            <person name="Gao S."/>
            <person name="Ke Z."/>
            <person name="Jiang M."/>
            <person name="Hu J."/>
            <person name="Qiu J."/>
            <person name="Hong Q."/>
        </authorList>
    </citation>
    <scope>NUCLEOTIDE SEQUENCE [LARGE SCALE GENOMIC DNA]</scope>
    <source>
        <strain evidence="8">djl-6</strain>
    </source>
</reference>
<dbReference type="Gene3D" id="1.10.530.10">
    <property type="match status" value="1"/>
</dbReference>
<evidence type="ECO:0000256" key="2">
    <source>
        <dbReference type="ARBA" id="ARBA00022670"/>
    </source>
</evidence>
<gene>
    <name evidence="7" type="ORF">M0639_31175</name>
</gene>
<dbReference type="Pfam" id="PF01464">
    <property type="entry name" value="SLT"/>
    <property type="match status" value="1"/>
</dbReference>
<dbReference type="SUPFAM" id="SSF53955">
    <property type="entry name" value="Lysozyme-like"/>
    <property type="match status" value="1"/>
</dbReference>
<dbReference type="PANTHER" id="PTHR47359">
    <property type="entry name" value="PEPTIDOGLYCAN DL-ENDOPEPTIDASE CWLO"/>
    <property type="match status" value="1"/>
</dbReference>
<dbReference type="InterPro" id="IPR016047">
    <property type="entry name" value="M23ase_b-sheet_dom"/>
</dbReference>
<dbReference type="InterPro" id="IPR000064">
    <property type="entry name" value="NLP_P60_dom"/>
</dbReference>
<keyword evidence="4" id="KW-0788">Thiol protease</keyword>
<dbReference type="EMBL" id="CP096567">
    <property type="protein sequence ID" value="UPU46676.1"/>
    <property type="molecule type" value="Genomic_DNA"/>
</dbReference>
<sequence length="533" mass="54284">MTKTRTRQPLFATRTRIVLSLLTAATTLALTACGGFAAQPVIKKSRCGTSSTSDRSPATLPGTTELKASGPITQPTKDGTTTFTSGFGPRWGTEHKGVDFAGPVGTPIYAALDGVAVKGGPASGFGNWIVLDSLVDGKPVSTVYGHMFDDGVLVKEGQQVTAGDHIANIGNNGQSTGAHLHFEYWEGGRLQGGTAVDPMTKLGGAPSPADETGSSAPAIELAASSWSIDCAGFGVAGGGDLKAGSVPPEMEPWFRKAGSLCPQITPSLLAADAKAESGLVRGRTSKSGAKGITQFMDPTFASYGRDDDGNGTTSIWDDGDAIMAQGRYFCAIAAQVDGWLADGSVTGDPKSLYIASYNAGEGAVKNAGGMPSGGDYTTQTQPYVAKVLAYEAEFAAPGGSGELVVSPGSASGAQVVEAARQYLGTPYVWGGGGTGGPTGGGFDCSGLTSYAIYTGSGNTVTLPRTSEQQWSVGVEIPISQAQPGDLVFGAWSGSGPGHVGIAIGNGQMIHAPTTGDIVKQAPLQNDMKARRVI</sequence>
<evidence type="ECO:0000259" key="6">
    <source>
        <dbReference type="PROSITE" id="PS51935"/>
    </source>
</evidence>
<dbReference type="InterPro" id="IPR011055">
    <property type="entry name" value="Dup_hybrid_motif"/>
</dbReference>
<dbReference type="SUPFAM" id="SSF54001">
    <property type="entry name" value="Cysteine proteinases"/>
    <property type="match status" value="1"/>
</dbReference>
<dbReference type="AlphaFoldDB" id="A0AB38RN37"/>
<dbReference type="GO" id="GO:0006508">
    <property type="term" value="P:proteolysis"/>
    <property type="evidence" value="ECO:0007669"/>
    <property type="project" value="UniProtKB-KW"/>
</dbReference>
<evidence type="ECO:0000313" key="8">
    <source>
        <dbReference type="Proteomes" id="UP000831484"/>
    </source>
</evidence>
<dbReference type="InterPro" id="IPR038765">
    <property type="entry name" value="Papain-like_cys_pep_sf"/>
</dbReference>
<feature type="compositionally biased region" description="Polar residues" evidence="5">
    <location>
        <begin position="71"/>
        <end position="84"/>
    </location>
</feature>
<dbReference type="Pfam" id="PF00877">
    <property type="entry name" value="NLPC_P60"/>
    <property type="match status" value="1"/>
</dbReference>
<dbReference type="PROSITE" id="PS51935">
    <property type="entry name" value="NLPC_P60"/>
    <property type="match status" value="1"/>
</dbReference>
<evidence type="ECO:0000256" key="3">
    <source>
        <dbReference type="ARBA" id="ARBA00022801"/>
    </source>
</evidence>
<evidence type="ECO:0000256" key="5">
    <source>
        <dbReference type="SAM" id="MobiDB-lite"/>
    </source>
</evidence>
<dbReference type="Gene3D" id="3.90.1720.10">
    <property type="entry name" value="endopeptidase domain like (from Nostoc punctiforme)"/>
    <property type="match status" value="1"/>
</dbReference>
<name>A0AB38RN37_RHOSG</name>
<evidence type="ECO:0000313" key="7">
    <source>
        <dbReference type="EMBL" id="UPU46676.1"/>
    </source>
</evidence>
<evidence type="ECO:0000256" key="4">
    <source>
        <dbReference type="ARBA" id="ARBA00022807"/>
    </source>
</evidence>
<evidence type="ECO:0000256" key="1">
    <source>
        <dbReference type="ARBA" id="ARBA00007074"/>
    </source>
</evidence>
<feature type="compositionally biased region" description="Polar residues" evidence="5">
    <location>
        <begin position="47"/>
        <end position="56"/>
    </location>
</feature>
<proteinExistence type="inferred from homology"/>
<keyword evidence="7" id="KW-0614">Plasmid</keyword>
<keyword evidence="3" id="KW-0378">Hydrolase</keyword>
<dbReference type="InterPro" id="IPR023346">
    <property type="entry name" value="Lysozyme-like_dom_sf"/>
</dbReference>
<dbReference type="GO" id="GO:0008234">
    <property type="term" value="F:cysteine-type peptidase activity"/>
    <property type="evidence" value="ECO:0007669"/>
    <property type="project" value="UniProtKB-KW"/>
</dbReference>
<dbReference type="Pfam" id="PF01551">
    <property type="entry name" value="Peptidase_M23"/>
    <property type="match status" value="1"/>
</dbReference>
<feature type="domain" description="NlpC/P60" evidence="6">
    <location>
        <begin position="409"/>
        <end position="533"/>
    </location>
</feature>
<dbReference type="Proteomes" id="UP000831484">
    <property type="component" value="Plasmid pdjl-6-4"/>
</dbReference>
<dbReference type="CDD" id="cd12797">
    <property type="entry name" value="M23_peptidase"/>
    <property type="match status" value="1"/>
</dbReference>
<organism evidence="7 8">
    <name type="scientific">Rhodococcus qingshengii JCM 15477</name>
    <dbReference type="NCBI Taxonomy" id="1303681"/>
    <lineage>
        <taxon>Bacteria</taxon>
        <taxon>Bacillati</taxon>
        <taxon>Actinomycetota</taxon>
        <taxon>Actinomycetes</taxon>
        <taxon>Mycobacteriales</taxon>
        <taxon>Nocardiaceae</taxon>
        <taxon>Rhodococcus</taxon>
        <taxon>Rhodococcus erythropolis group</taxon>
    </lineage>
</organism>